<organism evidence="1 2">
    <name type="scientific">Manihot esculenta</name>
    <name type="common">Cassava</name>
    <name type="synonym">Jatropha manihot</name>
    <dbReference type="NCBI Taxonomy" id="3983"/>
    <lineage>
        <taxon>Eukaryota</taxon>
        <taxon>Viridiplantae</taxon>
        <taxon>Streptophyta</taxon>
        <taxon>Embryophyta</taxon>
        <taxon>Tracheophyta</taxon>
        <taxon>Spermatophyta</taxon>
        <taxon>Magnoliopsida</taxon>
        <taxon>eudicotyledons</taxon>
        <taxon>Gunneridae</taxon>
        <taxon>Pentapetalae</taxon>
        <taxon>rosids</taxon>
        <taxon>fabids</taxon>
        <taxon>Malpighiales</taxon>
        <taxon>Euphorbiaceae</taxon>
        <taxon>Crotonoideae</taxon>
        <taxon>Manihoteae</taxon>
        <taxon>Manihot</taxon>
    </lineage>
</organism>
<comment type="caution">
    <text evidence="1">The sequence shown here is derived from an EMBL/GenBank/DDBJ whole genome shotgun (WGS) entry which is preliminary data.</text>
</comment>
<reference evidence="2" key="1">
    <citation type="journal article" date="2016" name="Nat. Biotechnol.">
        <title>Sequencing wild and cultivated cassava and related species reveals extensive interspecific hybridization and genetic diversity.</title>
        <authorList>
            <person name="Bredeson J.V."/>
            <person name="Lyons J.B."/>
            <person name="Prochnik S.E."/>
            <person name="Wu G.A."/>
            <person name="Ha C.M."/>
            <person name="Edsinger-Gonzales E."/>
            <person name="Grimwood J."/>
            <person name="Schmutz J."/>
            <person name="Rabbi I.Y."/>
            <person name="Egesi C."/>
            <person name="Nauluvula P."/>
            <person name="Lebot V."/>
            <person name="Ndunguru J."/>
            <person name="Mkamilo G."/>
            <person name="Bart R.S."/>
            <person name="Setter T.L."/>
            <person name="Gleadow R.M."/>
            <person name="Kulakow P."/>
            <person name="Ferguson M.E."/>
            <person name="Rounsley S."/>
            <person name="Rokhsar D.S."/>
        </authorList>
    </citation>
    <scope>NUCLEOTIDE SEQUENCE [LARGE SCALE GENOMIC DNA]</scope>
    <source>
        <strain evidence="2">cv. AM560-2</strain>
    </source>
</reference>
<keyword evidence="2" id="KW-1185">Reference proteome</keyword>
<accession>A0ACB7GJ20</accession>
<evidence type="ECO:0000313" key="1">
    <source>
        <dbReference type="EMBL" id="KAG8640337.1"/>
    </source>
</evidence>
<dbReference type="EMBL" id="CM004399">
    <property type="protein sequence ID" value="KAG8640337.1"/>
    <property type="molecule type" value="Genomic_DNA"/>
</dbReference>
<sequence length="57" mass="6349">MSFTTGPTNGKFCWNRQLNYSAFWKSSCGHGILEALFSHPLSLCKHANTSTFEGYSS</sequence>
<dbReference type="Proteomes" id="UP000091857">
    <property type="component" value="Chromosome 13"/>
</dbReference>
<protein>
    <submittedName>
        <fullName evidence="1">Uncharacterized protein</fullName>
    </submittedName>
</protein>
<gene>
    <name evidence="1" type="ORF">MANES_13G046850v8</name>
</gene>
<evidence type="ECO:0000313" key="2">
    <source>
        <dbReference type="Proteomes" id="UP000091857"/>
    </source>
</evidence>
<name>A0ACB7GJ20_MANES</name>
<proteinExistence type="predicted"/>